<dbReference type="EMBL" id="MU007087">
    <property type="protein sequence ID" value="KAF2422848.1"/>
    <property type="molecule type" value="Genomic_DNA"/>
</dbReference>
<protein>
    <submittedName>
        <fullName evidence="1">Uncharacterized protein</fullName>
    </submittedName>
</protein>
<proteinExistence type="predicted"/>
<gene>
    <name evidence="1" type="ORF">EJ08DRAFT_463988</name>
</gene>
<evidence type="ECO:0000313" key="2">
    <source>
        <dbReference type="Proteomes" id="UP000800235"/>
    </source>
</evidence>
<sequence>MIALPTCLADKVRSTTKTTERMRSTLYTEIITTLNTTTTRTVSGGVPYTTTETFGFLDDKNMTCVPPSDIDPPPPVPTSEHKPLCGIPRLNSTEYDNVAEDVVAWMKTEMKTCEALPNNTTHQHFVNWLFQTNAPELLPPSSRCDGHNTCSIVTCGQINDKLWNTPKHQLALYALQMIAQINNDFIALHAAYVDAAVSLLAHEFGLVHYFTEHDAHVIEQLQREKREEEAR</sequence>
<dbReference type="Proteomes" id="UP000800235">
    <property type="component" value="Unassembled WGS sequence"/>
</dbReference>
<accession>A0A9P4TU64</accession>
<comment type="caution">
    <text evidence="1">The sequence shown here is derived from an EMBL/GenBank/DDBJ whole genome shotgun (WGS) entry which is preliminary data.</text>
</comment>
<dbReference type="AlphaFoldDB" id="A0A9P4TU64"/>
<evidence type="ECO:0000313" key="1">
    <source>
        <dbReference type="EMBL" id="KAF2422848.1"/>
    </source>
</evidence>
<organism evidence="1 2">
    <name type="scientific">Tothia fuscella</name>
    <dbReference type="NCBI Taxonomy" id="1048955"/>
    <lineage>
        <taxon>Eukaryota</taxon>
        <taxon>Fungi</taxon>
        <taxon>Dikarya</taxon>
        <taxon>Ascomycota</taxon>
        <taxon>Pezizomycotina</taxon>
        <taxon>Dothideomycetes</taxon>
        <taxon>Pleosporomycetidae</taxon>
        <taxon>Venturiales</taxon>
        <taxon>Cylindrosympodiaceae</taxon>
        <taxon>Tothia</taxon>
    </lineage>
</organism>
<name>A0A9P4TU64_9PEZI</name>
<keyword evidence="2" id="KW-1185">Reference proteome</keyword>
<reference evidence="1" key="1">
    <citation type="journal article" date="2020" name="Stud. Mycol.">
        <title>101 Dothideomycetes genomes: a test case for predicting lifestyles and emergence of pathogens.</title>
        <authorList>
            <person name="Haridas S."/>
            <person name="Albert R."/>
            <person name="Binder M."/>
            <person name="Bloem J."/>
            <person name="Labutti K."/>
            <person name="Salamov A."/>
            <person name="Andreopoulos B."/>
            <person name="Baker S."/>
            <person name="Barry K."/>
            <person name="Bills G."/>
            <person name="Bluhm B."/>
            <person name="Cannon C."/>
            <person name="Castanera R."/>
            <person name="Culley D."/>
            <person name="Daum C."/>
            <person name="Ezra D."/>
            <person name="Gonzalez J."/>
            <person name="Henrissat B."/>
            <person name="Kuo A."/>
            <person name="Liang C."/>
            <person name="Lipzen A."/>
            <person name="Lutzoni F."/>
            <person name="Magnuson J."/>
            <person name="Mondo S."/>
            <person name="Nolan M."/>
            <person name="Ohm R."/>
            <person name="Pangilinan J."/>
            <person name="Park H.-J."/>
            <person name="Ramirez L."/>
            <person name="Alfaro M."/>
            <person name="Sun H."/>
            <person name="Tritt A."/>
            <person name="Yoshinaga Y."/>
            <person name="Zwiers L.-H."/>
            <person name="Turgeon B."/>
            <person name="Goodwin S."/>
            <person name="Spatafora J."/>
            <person name="Crous P."/>
            <person name="Grigoriev I."/>
        </authorList>
    </citation>
    <scope>NUCLEOTIDE SEQUENCE</scope>
    <source>
        <strain evidence="1">CBS 130266</strain>
    </source>
</reference>